<dbReference type="NCBIfam" id="TIGR00237">
    <property type="entry name" value="xseA"/>
    <property type="match status" value="1"/>
</dbReference>
<dbReference type="GO" id="GO:0003676">
    <property type="term" value="F:nucleic acid binding"/>
    <property type="evidence" value="ECO:0007669"/>
    <property type="project" value="InterPro"/>
</dbReference>
<dbReference type="EC" id="3.1.11.6" evidence="5"/>
<dbReference type="HAMAP" id="MF_00378">
    <property type="entry name" value="Exonuc_7_L"/>
    <property type="match status" value="1"/>
</dbReference>
<dbReference type="Pfam" id="PF02601">
    <property type="entry name" value="Exonuc_VII_L"/>
    <property type="match status" value="1"/>
</dbReference>
<dbReference type="EMBL" id="MJUW02000040">
    <property type="protein sequence ID" value="OQD46372.1"/>
    <property type="molecule type" value="Genomic_DNA"/>
</dbReference>
<sequence length="414" mass="46015">MSFASPLPVFPELARSRNAILTVSELTRRIRGSVEHEFFNIWVIGELSNVKKPSSGHVYLTLKDAHAQLQVVIFKSVANNLKFEIQDGMEALAFGSVTVYEARGQYQLVVERMEPKGIGALQLAFLQLKERLEKEGLFDPAHKKPLPVLPKKIALVTSLTGAAIRDILNVINRRFAKVEILIYPVKVQGEGAALEIAQAIRDLNTISGIDVMIVGRGGGSLEDLWAFNEEAVARSIFASKIPVISAVGHEIDVTISDLVADKRALTPTEAGELVVPRYDQIKDVCEKIKTRLAQVLYNKILLMRSRVLRIENSFSLKRPFDKVLRLQQDLDEIIQRLVMAGKHTIELERERLVGFASRLDSISPLRVLSRGYSITTTAEDDKLVKSTEGLSAGKMLKTRFFHGGIVSSVVELLP</sequence>
<evidence type="ECO:0000259" key="8">
    <source>
        <dbReference type="Pfam" id="PF13742"/>
    </source>
</evidence>
<dbReference type="CDD" id="cd04489">
    <property type="entry name" value="ExoVII_LU_OBF"/>
    <property type="match status" value="1"/>
</dbReference>
<comment type="function">
    <text evidence="5">Bidirectionally degrades single-stranded DNA into large acid-insoluble oligonucleotides, which are then degraded further into small acid-soluble oligonucleotides.</text>
</comment>
<dbReference type="GO" id="GO:0008855">
    <property type="term" value="F:exodeoxyribonuclease VII activity"/>
    <property type="evidence" value="ECO:0007669"/>
    <property type="project" value="UniProtKB-UniRule"/>
</dbReference>
<proteinExistence type="inferred from homology"/>
<reference evidence="9 10" key="1">
    <citation type="journal article" date="2016" name="Genome Announc.">
        <title>Draft Genome Sequence of the Anaerobic Ammonium-Oxidizing Bacterium 'Candidatus Brocadia sp. 40'.</title>
        <authorList>
            <person name="Ali M."/>
            <person name="Haroon M.F."/>
            <person name="Narita Y."/>
            <person name="Zhang L."/>
            <person name="Rangel Shaw D."/>
            <person name="Okabe S."/>
            <person name="Saikaly P.E."/>
        </authorList>
    </citation>
    <scope>NUCLEOTIDE SEQUENCE [LARGE SCALE GENOMIC DNA]</scope>
    <source>
        <strain evidence="9 10">40</strain>
    </source>
</reference>
<dbReference type="GO" id="GO:0006308">
    <property type="term" value="P:DNA catabolic process"/>
    <property type="evidence" value="ECO:0007669"/>
    <property type="project" value="UniProtKB-UniRule"/>
</dbReference>
<dbReference type="GO" id="GO:0009318">
    <property type="term" value="C:exodeoxyribonuclease VII complex"/>
    <property type="evidence" value="ECO:0007669"/>
    <property type="project" value="UniProtKB-UniRule"/>
</dbReference>
<keyword evidence="3 5" id="KW-0378">Hydrolase</keyword>
<comment type="caution">
    <text evidence="9">The sequence shown here is derived from an EMBL/GenBank/DDBJ whole genome shotgun (WGS) entry which is preliminary data.</text>
</comment>
<keyword evidence="2 5" id="KW-0540">Nuclease</keyword>
<evidence type="ECO:0000259" key="7">
    <source>
        <dbReference type="Pfam" id="PF02601"/>
    </source>
</evidence>
<dbReference type="InterPro" id="IPR020579">
    <property type="entry name" value="Exonuc_VII_lsu_C"/>
</dbReference>
<dbReference type="Pfam" id="PF13742">
    <property type="entry name" value="tRNA_anti_2"/>
    <property type="match status" value="1"/>
</dbReference>
<evidence type="ECO:0000256" key="2">
    <source>
        <dbReference type="ARBA" id="ARBA00022722"/>
    </source>
</evidence>
<dbReference type="PANTHER" id="PTHR30008:SF0">
    <property type="entry name" value="EXODEOXYRIBONUCLEASE 7 LARGE SUBUNIT"/>
    <property type="match status" value="1"/>
</dbReference>
<evidence type="ECO:0000256" key="5">
    <source>
        <dbReference type="HAMAP-Rule" id="MF_00378"/>
    </source>
</evidence>
<dbReference type="GO" id="GO:0005737">
    <property type="term" value="C:cytoplasm"/>
    <property type="evidence" value="ECO:0007669"/>
    <property type="project" value="UniProtKB-SubCell"/>
</dbReference>
<comment type="similarity">
    <text evidence="5 6">Belongs to the XseA family.</text>
</comment>
<accession>A0A1V6M1V7</accession>
<dbReference type="AlphaFoldDB" id="A0A1V6M1V7"/>
<dbReference type="PANTHER" id="PTHR30008">
    <property type="entry name" value="EXODEOXYRIBONUCLEASE 7 LARGE SUBUNIT"/>
    <property type="match status" value="1"/>
</dbReference>
<feature type="domain" description="Exonuclease VII large subunit C-terminal" evidence="7">
    <location>
        <begin position="137"/>
        <end position="352"/>
    </location>
</feature>
<evidence type="ECO:0000256" key="6">
    <source>
        <dbReference type="RuleBase" id="RU004355"/>
    </source>
</evidence>
<keyword evidence="10" id="KW-1185">Reference proteome</keyword>
<comment type="subcellular location">
    <subcellularLocation>
        <location evidence="5 6">Cytoplasm</location>
    </subcellularLocation>
</comment>
<evidence type="ECO:0000313" key="9">
    <source>
        <dbReference type="EMBL" id="OQD46372.1"/>
    </source>
</evidence>
<comment type="catalytic activity">
    <reaction evidence="5 6">
        <text>Exonucleolytic cleavage in either 5'- to 3'- or 3'- to 5'-direction to yield nucleoside 5'-phosphates.</text>
        <dbReference type="EC" id="3.1.11.6"/>
    </reaction>
</comment>
<dbReference type="InterPro" id="IPR003753">
    <property type="entry name" value="Exonuc_VII_L"/>
</dbReference>
<evidence type="ECO:0000256" key="1">
    <source>
        <dbReference type="ARBA" id="ARBA00022490"/>
    </source>
</evidence>
<evidence type="ECO:0000256" key="4">
    <source>
        <dbReference type="ARBA" id="ARBA00022839"/>
    </source>
</evidence>
<keyword evidence="4 5" id="KW-0269">Exonuclease</keyword>
<organism evidence="9 10">
    <name type="scientific">Candidatus Brocadia sapporoensis</name>
    <dbReference type="NCBI Taxonomy" id="392547"/>
    <lineage>
        <taxon>Bacteria</taxon>
        <taxon>Pseudomonadati</taxon>
        <taxon>Planctomycetota</taxon>
        <taxon>Candidatus Brocadiia</taxon>
        <taxon>Candidatus Brocadiales</taxon>
        <taxon>Candidatus Brocadiaceae</taxon>
        <taxon>Candidatus Brocadia</taxon>
    </lineage>
</organism>
<protein>
    <recommendedName>
        <fullName evidence="5">Exodeoxyribonuclease 7 large subunit</fullName>
        <ecNumber evidence="5">3.1.11.6</ecNumber>
    </recommendedName>
    <alternativeName>
        <fullName evidence="5">Exodeoxyribonuclease VII large subunit</fullName>
        <shortName evidence="5">Exonuclease VII large subunit</shortName>
    </alternativeName>
</protein>
<dbReference type="InterPro" id="IPR025824">
    <property type="entry name" value="OB-fold_nuc-bd_dom"/>
</dbReference>
<feature type="domain" description="OB-fold nucleic acid binding" evidence="8">
    <location>
        <begin position="21"/>
        <end position="114"/>
    </location>
</feature>
<name>A0A1V6M1V7_9BACT</name>
<gene>
    <name evidence="5" type="primary">xseA</name>
    <name evidence="9" type="ORF">BIY37_03660</name>
</gene>
<dbReference type="Proteomes" id="UP000242219">
    <property type="component" value="Unassembled WGS sequence"/>
</dbReference>
<keyword evidence="1 5" id="KW-0963">Cytoplasm</keyword>
<evidence type="ECO:0000256" key="3">
    <source>
        <dbReference type="ARBA" id="ARBA00022801"/>
    </source>
</evidence>
<comment type="subunit">
    <text evidence="5">Heterooligomer composed of large and small subunits.</text>
</comment>
<evidence type="ECO:0000313" key="10">
    <source>
        <dbReference type="Proteomes" id="UP000242219"/>
    </source>
</evidence>